<comment type="function">
    <text evidence="7">Acts as an adapter for the XPO1/CRM1-mediated export of the 60S ribosomal subunit.</text>
</comment>
<evidence type="ECO:0000259" key="8">
    <source>
        <dbReference type="Pfam" id="PF04981"/>
    </source>
</evidence>
<evidence type="ECO:0000313" key="10">
    <source>
        <dbReference type="EMBL" id="KAJ4833872.1"/>
    </source>
</evidence>
<sequence>LASNMDQSCMFVMVPQTVCTIPYCNCGFPIVPNGANMCAGCSRTSRKLKEKIISTMFIVLSVTVTWRAQQLCIKKQGKDWQKKVVKLVGENFFWTEPHSKRIKLKLKIQKKVLNGAVLDAQSYVVEYLQQDRLTCVLNAHRYWGTPFKPLFTSRQLVEYIVLDVEPIAFDNNSSSNSKYKLADVHVARVSDFGRNDNIFYIRTHLGHYLNVGECW</sequence>
<accession>A0A9Q0FNW1</accession>
<dbReference type="Proteomes" id="UP001141552">
    <property type="component" value="Unassembled WGS sequence"/>
</dbReference>
<dbReference type="GO" id="GO:0005737">
    <property type="term" value="C:cytoplasm"/>
    <property type="evidence" value="ECO:0007669"/>
    <property type="project" value="UniProtKB-SubCell"/>
</dbReference>
<dbReference type="GO" id="GO:0015031">
    <property type="term" value="P:protein transport"/>
    <property type="evidence" value="ECO:0007669"/>
    <property type="project" value="UniProtKB-KW"/>
</dbReference>
<feature type="domain" description="Nmd3 N-terminal" evidence="8">
    <location>
        <begin position="24"/>
        <end position="131"/>
    </location>
</feature>
<dbReference type="EMBL" id="JAKUCV010004842">
    <property type="protein sequence ID" value="KAJ4833872.1"/>
    <property type="molecule type" value="Genomic_DNA"/>
</dbReference>
<name>A0A9Q0FNW1_9ROSI</name>
<evidence type="ECO:0000313" key="11">
    <source>
        <dbReference type="Proteomes" id="UP001141552"/>
    </source>
</evidence>
<dbReference type="InterPro" id="IPR048898">
    <property type="entry name" value="OB_NMD3"/>
</dbReference>
<comment type="subcellular location">
    <subcellularLocation>
        <location evidence="7">Cytoplasm</location>
    </subcellularLocation>
    <subcellularLocation>
        <location evidence="7">Nucleus</location>
    </subcellularLocation>
</comment>
<keyword evidence="6 7" id="KW-0539">Nucleus</keyword>
<organism evidence="10 11">
    <name type="scientific">Turnera subulata</name>
    <dbReference type="NCBI Taxonomy" id="218843"/>
    <lineage>
        <taxon>Eukaryota</taxon>
        <taxon>Viridiplantae</taxon>
        <taxon>Streptophyta</taxon>
        <taxon>Embryophyta</taxon>
        <taxon>Tracheophyta</taxon>
        <taxon>Spermatophyta</taxon>
        <taxon>Magnoliopsida</taxon>
        <taxon>eudicotyledons</taxon>
        <taxon>Gunneridae</taxon>
        <taxon>Pentapetalae</taxon>
        <taxon>rosids</taxon>
        <taxon>fabids</taxon>
        <taxon>Malpighiales</taxon>
        <taxon>Passifloraceae</taxon>
        <taxon>Turnera</taxon>
    </lineage>
</organism>
<feature type="non-terminal residue" evidence="10">
    <location>
        <position position="215"/>
    </location>
</feature>
<keyword evidence="11" id="KW-1185">Reference proteome</keyword>
<dbReference type="GO" id="GO:0043023">
    <property type="term" value="F:ribosomal large subunit binding"/>
    <property type="evidence" value="ECO:0007669"/>
    <property type="project" value="InterPro"/>
</dbReference>
<dbReference type="PANTHER" id="PTHR12746">
    <property type="entry name" value="NONSENSE-MEDIATED MRNA DECAY PROTEIN 3"/>
    <property type="match status" value="1"/>
</dbReference>
<comment type="caution">
    <text evidence="10">The sequence shown here is derived from an EMBL/GenBank/DDBJ whole genome shotgun (WGS) entry which is preliminary data.</text>
</comment>
<protein>
    <recommendedName>
        <fullName evidence="2 7">60S ribosomal export protein NMD3</fullName>
    </recommendedName>
</protein>
<evidence type="ECO:0000259" key="9">
    <source>
        <dbReference type="Pfam" id="PF21192"/>
    </source>
</evidence>
<feature type="domain" description="60S ribosomal export protein NMD3 OB-fold" evidence="9">
    <location>
        <begin position="156"/>
        <end position="213"/>
    </location>
</feature>
<gene>
    <name evidence="10" type="ORF">Tsubulata_044403</name>
</gene>
<reference evidence="10" key="2">
    <citation type="journal article" date="2023" name="Plants (Basel)">
        <title>Annotation of the Turnera subulata (Passifloraceae) Draft Genome Reveals the S-Locus Evolved after the Divergence of Turneroideae from Passifloroideae in a Stepwise Manner.</title>
        <authorList>
            <person name="Henning P.M."/>
            <person name="Roalson E.H."/>
            <person name="Mir W."/>
            <person name="McCubbin A.G."/>
            <person name="Shore J.S."/>
        </authorList>
    </citation>
    <scope>NUCLEOTIDE SEQUENCE</scope>
    <source>
        <strain evidence="10">F60SS</strain>
    </source>
</reference>
<dbReference type="GO" id="GO:0005634">
    <property type="term" value="C:nucleus"/>
    <property type="evidence" value="ECO:0007669"/>
    <property type="project" value="UniProtKB-SubCell"/>
</dbReference>
<keyword evidence="4 7" id="KW-0963">Cytoplasm</keyword>
<evidence type="ECO:0000256" key="1">
    <source>
        <dbReference type="ARBA" id="ARBA00009794"/>
    </source>
</evidence>
<reference evidence="10" key="1">
    <citation type="submission" date="2022-02" db="EMBL/GenBank/DDBJ databases">
        <authorList>
            <person name="Henning P.M."/>
            <person name="McCubbin A.G."/>
            <person name="Shore J.S."/>
        </authorList>
    </citation>
    <scope>NUCLEOTIDE SEQUENCE</scope>
    <source>
        <strain evidence="10">F60SS</strain>
        <tissue evidence="10">Leaves</tissue>
    </source>
</reference>
<evidence type="ECO:0000256" key="7">
    <source>
        <dbReference type="RuleBase" id="RU364108"/>
    </source>
</evidence>
<dbReference type="PANTHER" id="PTHR12746:SF2">
    <property type="entry name" value="60S RIBOSOMAL EXPORT PROTEIN NMD3"/>
    <property type="match status" value="1"/>
</dbReference>
<evidence type="ECO:0000256" key="3">
    <source>
        <dbReference type="ARBA" id="ARBA00022448"/>
    </source>
</evidence>
<evidence type="ECO:0000256" key="4">
    <source>
        <dbReference type="ARBA" id="ARBA00022490"/>
    </source>
</evidence>
<keyword evidence="3 7" id="KW-0813">Transport</keyword>
<keyword evidence="5 7" id="KW-0653">Protein transport</keyword>
<dbReference type="GO" id="GO:0000055">
    <property type="term" value="P:ribosomal large subunit export from nucleus"/>
    <property type="evidence" value="ECO:0007669"/>
    <property type="project" value="TreeGrafter"/>
</dbReference>
<dbReference type="Pfam" id="PF04981">
    <property type="entry name" value="NMD3"/>
    <property type="match status" value="1"/>
</dbReference>
<evidence type="ECO:0000256" key="6">
    <source>
        <dbReference type="ARBA" id="ARBA00023242"/>
    </source>
</evidence>
<proteinExistence type="inferred from homology"/>
<dbReference type="Pfam" id="PF21192">
    <property type="entry name" value="OB_NMD3"/>
    <property type="match status" value="1"/>
</dbReference>
<dbReference type="InterPro" id="IPR039768">
    <property type="entry name" value="Nmd3"/>
</dbReference>
<evidence type="ECO:0000256" key="5">
    <source>
        <dbReference type="ARBA" id="ARBA00022927"/>
    </source>
</evidence>
<dbReference type="OrthoDB" id="203821at2759"/>
<comment type="similarity">
    <text evidence="1 7">Belongs to the NMD3 family.</text>
</comment>
<evidence type="ECO:0000256" key="2">
    <source>
        <dbReference type="ARBA" id="ARBA00017035"/>
    </source>
</evidence>
<dbReference type="AlphaFoldDB" id="A0A9Q0FNW1"/>
<dbReference type="InterPro" id="IPR007064">
    <property type="entry name" value="Nmd3_N"/>
</dbReference>